<accession>A0A517PDX6</accession>
<evidence type="ECO:0000313" key="3">
    <source>
        <dbReference type="Proteomes" id="UP000318741"/>
    </source>
</evidence>
<organism evidence="2 3">
    <name type="scientific">Alienimonas californiensis</name>
    <dbReference type="NCBI Taxonomy" id="2527989"/>
    <lineage>
        <taxon>Bacteria</taxon>
        <taxon>Pseudomonadati</taxon>
        <taxon>Planctomycetota</taxon>
        <taxon>Planctomycetia</taxon>
        <taxon>Planctomycetales</taxon>
        <taxon>Planctomycetaceae</taxon>
        <taxon>Alienimonas</taxon>
    </lineage>
</organism>
<dbReference type="Proteomes" id="UP000318741">
    <property type="component" value="Chromosome"/>
</dbReference>
<proteinExistence type="predicted"/>
<dbReference type="PANTHER" id="PTHR37489:SF1">
    <property type="entry name" value="DUF3500 DOMAIN-CONTAINING PROTEIN"/>
    <property type="match status" value="1"/>
</dbReference>
<dbReference type="PANTHER" id="PTHR37489">
    <property type="entry name" value="DUF3500 DOMAIN-CONTAINING PROTEIN"/>
    <property type="match status" value="1"/>
</dbReference>
<protein>
    <recommendedName>
        <fullName evidence="4">DUF3500 domain-containing protein</fullName>
    </recommendedName>
</protein>
<keyword evidence="3" id="KW-1185">Reference proteome</keyword>
<keyword evidence="1" id="KW-0732">Signal</keyword>
<evidence type="ECO:0000313" key="2">
    <source>
        <dbReference type="EMBL" id="QDT17576.1"/>
    </source>
</evidence>
<reference evidence="2 3" key="1">
    <citation type="submission" date="2019-02" db="EMBL/GenBank/DDBJ databases">
        <title>Deep-cultivation of Planctomycetes and their phenomic and genomic characterization uncovers novel biology.</title>
        <authorList>
            <person name="Wiegand S."/>
            <person name="Jogler M."/>
            <person name="Boedeker C."/>
            <person name="Pinto D."/>
            <person name="Vollmers J."/>
            <person name="Rivas-Marin E."/>
            <person name="Kohn T."/>
            <person name="Peeters S.H."/>
            <person name="Heuer A."/>
            <person name="Rast P."/>
            <person name="Oberbeckmann S."/>
            <person name="Bunk B."/>
            <person name="Jeske O."/>
            <person name="Meyerdierks A."/>
            <person name="Storesund J.E."/>
            <person name="Kallscheuer N."/>
            <person name="Luecker S."/>
            <person name="Lage O.M."/>
            <person name="Pohl T."/>
            <person name="Merkel B.J."/>
            <person name="Hornburger P."/>
            <person name="Mueller R.-W."/>
            <person name="Bruemmer F."/>
            <person name="Labrenz M."/>
            <person name="Spormann A.M."/>
            <person name="Op den Camp H."/>
            <person name="Overmann J."/>
            <person name="Amann R."/>
            <person name="Jetten M.S.M."/>
            <person name="Mascher T."/>
            <person name="Medema M.H."/>
            <person name="Devos D.P."/>
            <person name="Kaster A.-K."/>
            <person name="Ovreas L."/>
            <person name="Rohde M."/>
            <person name="Galperin M.Y."/>
            <person name="Jogler C."/>
        </authorList>
    </citation>
    <scope>NUCLEOTIDE SEQUENCE [LARGE SCALE GENOMIC DNA]</scope>
    <source>
        <strain evidence="2 3">CA12</strain>
    </source>
</reference>
<dbReference type="KEGG" id="acaf:CA12_37040"/>
<feature type="signal peptide" evidence="1">
    <location>
        <begin position="1"/>
        <end position="22"/>
    </location>
</feature>
<sequence length="352" mass="37814" precursor="true">MLTLRPLAVILSAATACFAVWAGGVGAQDERAAAPSVAADAFLQTLDPDQLKTAVLPPADPSRLDWHFIPKPTRKGLPLKEMSDEQRTAARTLLAALISATGYERAEQVMTLESVVALLEKDPVKRDPLKYYFTLFGRPNDAGEPWAVSVEGHHLSLNFLMKGNEAIASTPLFYGANPATVPDTLPKGAVAGVEAGDRILSDAEDAGFKLLDSLTDAQRKVAHVDPALPREIRSAGKGAWTPPAMSEQDGLRGVKMTPPQRENLEQIVLWHLAPLPEAERAEKLAALEQAGGLRELRFAWLGATEPGVGHAYRVRGPSLLIEFVNSQPDSFGNPANHAHAVVHTPDGDFGVE</sequence>
<gene>
    <name evidence="2" type="ORF">CA12_37040</name>
</gene>
<feature type="chain" id="PRO_5022103585" description="DUF3500 domain-containing protein" evidence="1">
    <location>
        <begin position="23"/>
        <end position="352"/>
    </location>
</feature>
<dbReference type="PROSITE" id="PS51257">
    <property type="entry name" value="PROKAR_LIPOPROTEIN"/>
    <property type="match status" value="1"/>
</dbReference>
<evidence type="ECO:0000256" key="1">
    <source>
        <dbReference type="SAM" id="SignalP"/>
    </source>
</evidence>
<evidence type="ECO:0008006" key="4">
    <source>
        <dbReference type="Google" id="ProtNLM"/>
    </source>
</evidence>
<dbReference type="Pfam" id="PF12006">
    <property type="entry name" value="DUF3500"/>
    <property type="match status" value="1"/>
</dbReference>
<dbReference type="OrthoDB" id="581140at2"/>
<dbReference type="AlphaFoldDB" id="A0A517PDX6"/>
<dbReference type="EMBL" id="CP036265">
    <property type="protein sequence ID" value="QDT17576.1"/>
    <property type="molecule type" value="Genomic_DNA"/>
</dbReference>
<dbReference type="InterPro" id="IPR021889">
    <property type="entry name" value="DUF3500"/>
</dbReference>
<name>A0A517PDX6_9PLAN</name>
<dbReference type="RefSeq" id="WP_145360441.1">
    <property type="nucleotide sequence ID" value="NZ_CP036265.1"/>
</dbReference>